<dbReference type="GO" id="GO:0003886">
    <property type="term" value="F:DNA (cytosine-5-)-methyltransferase activity"/>
    <property type="evidence" value="ECO:0007669"/>
    <property type="project" value="UniProtKB-EC"/>
</dbReference>
<name>A0A1C4AMX3_9BACI</name>
<accession>A0A1C4AMX3</accession>
<evidence type="ECO:0000256" key="1">
    <source>
        <dbReference type="ARBA" id="ARBA00022603"/>
    </source>
</evidence>
<dbReference type="InterPro" id="IPR050390">
    <property type="entry name" value="C5-Methyltransferase"/>
</dbReference>
<dbReference type="PANTHER" id="PTHR10629">
    <property type="entry name" value="CYTOSINE-SPECIFIC METHYLTRANSFERASE"/>
    <property type="match status" value="1"/>
</dbReference>
<evidence type="ECO:0000256" key="6">
    <source>
        <dbReference type="RuleBase" id="RU000416"/>
    </source>
</evidence>
<dbReference type="NCBIfam" id="TIGR00675">
    <property type="entry name" value="dcm"/>
    <property type="match status" value="1"/>
</dbReference>
<dbReference type="REBASE" id="177496">
    <property type="entry name" value="M2.BceF1ORF969P"/>
</dbReference>
<protein>
    <recommendedName>
        <fullName evidence="7">Cytosine-specific methyltransferase</fullName>
        <ecNumber evidence="7">2.1.1.37</ecNumber>
    </recommendedName>
</protein>
<keyword evidence="3 5" id="KW-0949">S-adenosyl-L-methionine</keyword>
<dbReference type="EMBL" id="FMBE01000012">
    <property type="protein sequence ID" value="SCB95964.1"/>
    <property type="molecule type" value="Genomic_DNA"/>
</dbReference>
<reference evidence="9" key="1">
    <citation type="submission" date="2016-08" db="EMBL/GenBank/DDBJ databases">
        <authorList>
            <person name="Loux V."/>
            <person name="Rue O."/>
        </authorList>
    </citation>
    <scope>NUCLEOTIDE SEQUENCE [LARGE SCALE GENOMIC DNA]</scope>
    <source>
        <strain evidence="9">INRA Bc05-F1</strain>
    </source>
</reference>
<sequence>MNLTNKGDYMQRLNTLELFVGCGGLLDGFEKSAKYNTVASVEWQAYACNTLINRLKNKHNYLDAEKRVLHFDIQRTEELINGWKNDEEYGSNSGLNQLLKGKTIDLIIGGPPCQAYSMAGRIQDKDGMRNDYRNYLFESYLKIVKVYDPKLIVFENVEGMLTAAPDGELIVDKIRRDFNDHGFDIIDDIRGKALLDLSEFGVPQKRKRVILVGLNRKYFDTEENQKTLQYFYDKILASYKSEVVSTVRQAIADLPKLYPAESEYREGGRKYSHNMSAIEMNWHKPRYHNRRDIEIFKVIASDIMTGQNQYQSTEALKKLYTEKTGKSSNVHKYYVLRWDQPSNTIPAHLKKDGLRHIHPDPEQARSITVREAARLQTFDDDYEFIGSMVQNYEMIGNAVPPEFSRRLACAIYDLLVIKDVV</sequence>
<dbReference type="AlphaFoldDB" id="A0A1C4AMX3"/>
<evidence type="ECO:0000256" key="5">
    <source>
        <dbReference type="PROSITE-ProRule" id="PRU01016"/>
    </source>
</evidence>
<keyword evidence="1 5" id="KW-0489">Methyltransferase</keyword>
<dbReference type="Gene3D" id="3.40.50.150">
    <property type="entry name" value="Vaccinia Virus protein VP39"/>
    <property type="match status" value="1"/>
</dbReference>
<dbReference type="RefSeq" id="WP_223266009.1">
    <property type="nucleotide sequence ID" value="NZ_FMBE01000012.1"/>
</dbReference>
<dbReference type="Pfam" id="PF00145">
    <property type="entry name" value="DNA_methylase"/>
    <property type="match status" value="1"/>
</dbReference>
<keyword evidence="4" id="KW-0680">Restriction system</keyword>
<evidence type="ECO:0000256" key="3">
    <source>
        <dbReference type="ARBA" id="ARBA00022691"/>
    </source>
</evidence>
<dbReference type="InterPro" id="IPR001525">
    <property type="entry name" value="C5_MeTfrase"/>
</dbReference>
<dbReference type="Gene3D" id="3.90.120.10">
    <property type="entry name" value="DNA Methylase, subunit A, domain 2"/>
    <property type="match status" value="1"/>
</dbReference>
<dbReference type="InterPro" id="IPR018117">
    <property type="entry name" value="C5_DNA_meth_AS"/>
</dbReference>
<feature type="active site" evidence="5">
    <location>
        <position position="113"/>
    </location>
</feature>
<evidence type="ECO:0000313" key="9">
    <source>
        <dbReference type="Proteomes" id="UP000196052"/>
    </source>
</evidence>
<dbReference type="GO" id="GO:0003677">
    <property type="term" value="F:DNA binding"/>
    <property type="evidence" value="ECO:0007669"/>
    <property type="project" value="TreeGrafter"/>
</dbReference>
<dbReference type="EC" id="2.1.1.37" evidence="7"/>
<evidence type="ECO:0000313" key="8">
    <source>
        <dbReference type="EMBL" id="SCB95964.1"/>
    </source>
</evidence>
<keyword evidence="2 5" id="KW-0808">Transferase</keyword>
<comment type="similarity">
    <text evidence="5 6">Belongs to the class I-like SAM-binding methyltransferase superfamily. C5-methyltransferase family.</text>
</comment>
<gene>
    <name evidence="8" type="ORF">BC05F1_00970</name>
</gene>
<dbReference type="PRINTS" id="PR00105">
    <property type="entry name" value="C5METTRFRASE"/>
</dbReference>
<dbReference type="GO" id="GO:0044027">
    <property type="term" value="P:negative regulation of gene expression via chromosomal CpG island methylation"/>
    <property type="evidence" value="ECO:0007669"/>
    <property type="project" value="TreeGrafter"/>
</dbReference>
<dbReference type="PROSITE" id="PS00094">
    <property type="entry name" value="C5_MTASE_1"/>
    <property type="match status" value="1"/>
</dbReference>
<evidence type="ECO:0000256" key="2">
    <source>
        <dbReference type="ARBA" id="ARBA00022679"/>
    </source>
</evidence>
<dbReference type="GO" id="GO:0009307">
    <property type="term" value="P:DNA restriction-modification system"/>
    <property type="evidence" value="ECO:0007669"/>
    <property type="project" value="UniProtKB-KW"/>
</dbReference>
<dbReference type="SUPFAM" id="SSF53335">
    <property type="entry name" value="S-adenosyl-L-methionine-dependent methyltransferases"/>
    <property type="match status" value="1"/>
</dbReference>
<comment type="catalytic activity">
    <reaction evidence="7">
        <text>a 2'-deoxycytidine in DNA + S-adenosyl-L-methionine = a 5-methyl-2'-deoxycytidine in DNA + S-adenosyl-L-homocysteine + H(+)</text>
        <dbReference type="Rhea" id="RHEA:13681"/>
        <dbReference type="Rhea" id="RHEA-COMP:11369"/>
        <dbReference type="Rhea" id="RHEA-COMP:11370"/>
        <dbReference type="ChEBI" id="CHEBI:15378"/>
        <dbReference type="ChEBI" id="CHEBI:57856"/>
        <dbReference type="ChEBI" id="CHEBI:59789"/>
        <dbReference type="ChEBI" id="CHEBI:85452"/>
        <dbReference type="ChEBI" id="CHEBI:85454"/>
        <dbReference type="EC" id="2.1.1.37"/>
    </reaction>
</comment>
<evidence type="ECO:0000256" key="7">
    <source>
        <dbReference type="RuleBase" id="RU000417"/>
    </source>
</evidence>
<dbReference type="InterPro" id="IPR029063">
    <property type="entry name" value="SAM-dependent_MTases_sf"/>
</dbReference>
<dbReference type="GO" id="GO:0032259">
    <property type="term" value="P:methylation"/>
    <property type="evidence" value="ECO:0007669"/>
    <property type="project" value="UniProtKB-KW"/>
</dbReference>
<dbReference type="Proteomes" id="UP000196052">
    <property type="component" value="Unassembled WGS sequence"/>
</dbReference>
<dbReference type="PANTHER" id="PTHR10629:SF52">
    <property type="entry name" value="DNA (CYTOSINE-5)-METHYLTRANSFERASE 1"/>
    <property type="match status" value="1"/>
</dbReference>
<proteinExistence type="inferred from homology"/>
<evidence type="ECO:0000256" key="4">
    <source>
        <dbReference type="ARBA" id="ARBA00022747"/>
    </source>
</evidence>
<organism evidence="8 9">
    <name type="scientific">Bacillus wiedmannii</name>
    <dbReference type="NCBI Taxonomy" id="1890302"/>
    <lineage>
        <taxon>Bacteria</taxon>
        <taxon>Bacillati</taxon>
        <taxon>Bacillota</taxon>
        <taxon>Bacilli</taxon>
        <taxon>Bacillales</taxon>
        <taxon>Bacillaceae</taxon>
        <taxon>Bacillus</taxon>
        <taxon>Bacillus cereus group</taxon>
    </lineage>
</organism>
<dbReference type="PROSITE" id="PS51679">
    <property type="entry name" value="SAM_MT_C5"/>
    <property type="match status" value="1"/>
</dbReference>